<evidence type="ECO:0000256" key="5">
    <source>
        <dbReference type="SAM" id="MobiDB-lite"/>
    </source>
</evidence>
<evidence type="ECO:0000259" key="7">
    <source>
        <dbReference type="Pfam" id="PF21796"/>
    </source>
</evidence>
<dbReference type="GO" id="GO:0005634">
    <property type="term" value="C:nucleus"/>
    <property type="evidence" value="ECO:0007669"/>
    <property type="project" value="UniProtKB-SubCell"/>
</dbReference>
<dbReference type="InterPro" id="IPR048800">
    <property type="entry name" value="Cac1-like_C"/>
</dbReference>
<feature type="compositionally biased region" description="Low complexity" evidence="5">
    <location>
        <begin position="241"/>
        <end position="252"/>
    </location>
</feature>
<keyword evidence="2" id="KW-0227">DNA damage</keyword>
<dbReference type="RefSeq" id="XP_017993828.1">
    <property type="nucleotide sequence ID" value="XM_018137634.1"/>
</dbReference>
<gene>
    <name evidence="8" type="ORF">Malapachy_3156</name>
</gene>
<feature type="compositionally biased region" description="Basic and acidic residues" evidence="5">
    <location>
        <begin position="17"/>
        <end position="26"/>
    </location>
</feature>
<feature type="region of interest" description="Disordered" evidence="5">
    <location>
        <begin position="476"/>
        <end position="502"/>
    </location>
</feature>
<feature type="compositionally biased region" description="Low complexity" evidence="5">
    <location>
        <begin position="627"/>
        <end position="644"/>
    </location>
</feature>
<protein>
    <submittedName>
        <fullName evidence="8">Uncharacterized protein</fullName>
    </submittedName>
</protein>
<feature type="region of interest" description="Disordered" evidence="5">
    <location>
        <begin position="219"/>
        <end position="292"/>
    </location>
</feature>
<feature type="domain" description="Chromatin assembly factor 1 subunit Cac1-like C-terminal" evidence="7">
    <location>
        <begin position="653"/>
        <end position="711"/>
    </location>
</feature>
<evidence type="ECO:0000256" key="2">
    <source>
        <dbReference type="ARBA" id="ARBA00022763"/>
    </source>
</evidence>
<evidence type="ECO:0000256" key="3">
    <source>
        <dbReference type="ARBA" id="ARBA00023204"/>
    </source>
</evidence>
<sequence>MDEIEGAPQGAQAAQDTGKRKAEEIPRSSPKQAKKATPALVSLKNAKLSLRQKAVGWDRTMPVLRAVLAFQSYLAEHATQPLTDIPPEHLGVIASLTQESDKVDTELAKQIRAMLLPEGSEATTEAGEKVDTLSLQTIQNSVQSIATRVNYGMDDGPDDTAAPPSLQLWRWEVNNLDLLPKENLEKLLTRRKEREQAKLETLNLIKTLPADKYQALFQSKKRSTKAAPPISEPDAPSESTPSAVPEAPSKAPESPKPATPVKKEKSEKTKLRESRRAERQAKEEKEEKDKQAQVRMFNSFFQQPAKLSPKKEQEASNKTDFERTFLPCELKNIADINKFYHHVSDNFMTEIEQQSRAPTDLLAEFQAKYSTSRTGTRRRGVHPPINVRDIMKAVTESDVLGGNAEERAKHGLEELNNRKLIPIKLLQFQSDRRPGWVGTWTRSSTFITPRKPLGQDPLAIDYSYDSDAGWEDFEEGENVDAMDEKDDDESIAGSEEDSEMDDWLEDDLEEEEDPMMTDDSVAELEAPDLAASRNAVVSQSTSTVNTLKPKKKLKLLGRRFDSKLVPYITGPHWETTFSEPSHESFEPYQIHMLNDAHVGLNPFTFVSAAVVIETEEKPNETAKAKPASDTATPSTTSTTPARPTKFQFPDTHLAELLKLIDGSTRSKPALIEDLREHFAPLIKGVSKTAIESRLQECATKESKKPGAKWIIKDDWKAKKAE</sequence>
<dbReference type="GeneID" id="28729510"/>
<dbReference type="Proteomes" id="UP000037751">
    <property type="component" value="Unassembled WGS sequence"/>
</dbReference>
<comment type="subcellular location">
    <subcellularLocation>
        <location evidence="1">Nucleus</location>
    </subcellularLocation>
</comment>
<dbReference type="PANTHER" id="PTHR15272:SF0">
    <property type="entry name" value="CHROMATIN ASSEMBLY FACTOR 1 SUBUNIT A"/>
    <property type="match status" value="1"/>
</dbReference>
<evidence type="ECO:0000256" key="1">
    <source>
        <dbReference type="ARBA" id="ARBA00004123"/>
    </source>
</evidence>
<evidence type="ECO:0000256" key="4">
    <source>
        <dbReference type="ARBA" id="ARBA00023242"/>
    </source>
</evidence>
<evidence type="ECO:0000259" key="6">
    <source>
        <dbReference type="Pfam" id="PF12253"/>
    </source>
</evidence>
<dbReference type="GO" id="GO:0006281">
    <property type="term" value="P:DNA repair"/>
    <property type="evidence" value="ECO:0007669"/>
    <property type="project" value="UniProtKB-KW"/>
</dbReference>
<organism evidence="8 9">
    <name type="scientific">Malassezia pachydermatis</name>
    <dbReference type="NCBI Taxonomy" id="77020"/>
    <lineage>
        <taxon>Eukaryota</taxon>
        <taxon>Fungi</taxon>
        <taxon>Dikarya</taxon>
        <taxon>Basidiomycota</taxon>
        <taxon>Ustilaginomycotina</taxon>
        <taxon>Malasseziomycetes</taxon>
        <taxon>Malasseziales</taxon>
        <taxon>Malasseziaceae</taxon>
        <taxon>Malassezia</taxon>
    </lineage>
</organism>
<keyword evidence="9" id="KW-1185">Reference proteome</keyword>
<dbReference type="STRING" id="77020.A0A0M8MNR2"/>
<name>A0A0M8MNR2_9BASI</name>
<feature type="region of interest" description="Disordered" evidence="5">
    <location>
        <begin position="616"/>
        <end position="645"/>
    </location>
</feature>
<evidence type="ECO:0000313" key="8">
    <source>
        <dbReference type="EMBL" id="KOS16196.1"/>
    </source>
</evidence>
<comment type="caution">
    <text evidence="8">The sequence shown here is derived from an EMBL/GenBank/DDBJ whole genome shotgun (WGS) entry which is preliminary data.</text>
</comment>
<feature type="domain" description="Chromatin assembly factor 1 subunit A dimerization" evidence="6">
    <location>
        <begin position="424"/>
        <end position="490"/>
    </location>
</feature>
<evidence type="ECO:0000313" key="9">
    <source>
        <dbReference type="Proteomes" id="UP000037751"/>
    </source>
</evidence>
<feature type="compositionally biased region" description="Basic and acidic residues" evidence="5">
    <location>
        <begin position="261"/>
        <end position="292"/>
    </location>
</feature>
<dbReference type="AlphaFoldDB" id="A0A0M8MNR2"/>
<dbReference type="OrthoDB" id="440676at2759"/>
<dbReference type="Pfam" id="PF12253">
    <property type="entry name" value="CAF1A_dimeriz"/>
    <property type="match status" value="1"/>
</dbReference>
<dbReference type="InterPro" id="IPR022043">
    <property type="entry name" value="CAF1A_DD"/>
</dbReference>
<dbReference type="Pfam" id="PF21796">
    <property type="entry name" value="Cac1_C"/>
    <property type="match status" value="1"/>
</dbReference>
<dbReference type="VEuPathDB" id="FungiDB:Malapachy_3156"/>
<dbReference type="GO" id="GO:0006334">
    <property type="term" value="P:nucleosome assembly"/>
    <property type="evidence" value="ECO:0007669"/>
    <property type="project" value="TreeGrafter"/>
</dbReference>
<keyword evidence="3" id="KW-0234">DNA repair</keyword>
<keyword evidence="4" id="KW-0539">Nucleus</keyword>
<dbReference type="EMBL" id="LGAV01000001">
    <property type="protein sequence ID" value="KOS16196.1"/>
    <property type="molecule type" value="Genomic_DNA"/>
</dbReference>
<proteinExistence type="predicted"/>
<reference evidence="8 9" key="1">
    <citation type="submission" date="2015-07" db="EMBL/GenBank/DDBJ databases">
        <title>Draft Genome Sequence of Malassezia furfur CBS1878 and Malassezia pachydermatis CBS1879.</title>
        <authorList>
            <person name="Triana S."/>
            <person name="Ohm R."/>
            <person name="Gonzalez A."/>
            <person name="DeCock H."/>
            <person name="Restrepo S."/>
            <person name="Celis A."/>
        </authorList>
    </citation>
    <scope>NUCLEOTIDE SEQUENCE [LARGE SCALE GENOMIC DNA]</scope>
    <source>
        <strain evidence="8 9">CBS 1879</strain>
    </source>
</reference>
<accession>A0A0M8MNR2</accession>
<feature type="region of interest" description="Disordered" evidence="5">
    <location>
        <begin position="1"/>
        <end position="38"/>
    </location>
</feature>
<dbReference type="PANTHER" id="PTHR15272">
    <property type="entry name" value="CHROMATIN ASSEMBLY FACTOR 1 SUBUNIT A CAF-1 SUBUNIT A"/>
    <property type="match status" value="1"/>
</dbReference>
<dbReference type="GO" id="GO:0033186">
    <property type="term" value="C:CAF-1 complex"/>
    <property type="evidence" value="ECO:0007669"/>
    <property type="project" value="TreeGrafter"/>
</dbReference>